<proteinExistence type="predicted"/>
<keyword evidence="2" id="KW-1185">Reference proteome</keyword>
<dbReference type="Proteomes" id="UP000294927">
    <property type="component" value="Unassembled WGS sequence"/>
</dbReference>
<name>A0A4R7UYV7_9PSEU</name>
<sequence>MGLDDDPFDWRATKDGQVLVSRGGRVVTTVRGGAAAKLLGRLRTADDHATQQLLARATGHYKHGNERHG</sequence>
<dbReference type="EMBL" id="SOCP01000022">
    <property type="protein sequence ID" value="TDV40725.1"/>
    <property type="molecule type" value="Genomic_DNA"/>
</dbReference>
<evidence type="ECO:0000313" key="2">
    <source>
        <dbReference type="Proteomes" id="UP000294927"/>
    </source>
</evidence>
<accession>A0A4R7UYV7</accession>
<comment type="caution">
    <text evidence="1">The sequence shown here is derived from an EMBL/GenBank/DDBJ whole genome shotgun (WGS) entry which is preliminary data.</text>
</comment>
<evidence type="ECO:0000313" key="1">
    <source>
        <dbReference type="EMBL" id="TDV40725.1"/>
    </source>
</evidence>
<dbReference type="RefSeq" id="WP_133908154.1">
    <property type="nucleotide sequence ID" value="NZ_SOCP01000022.1"/>
</dbReference>
<reference evidence="1 2" key="1">
    <citation type="submission" date="2019-03" db="EMBL/GenBank/DDBJ databases">
        <title>Genomic Encyclopedia of Archaeal and Bacterial Type Strains, Phase II (KMG-II): from individual species to whole genera.</title>
        <authorList>
            <person name="Goeker M."/>
        </authorList>
    </citation>
    <scope>NUCLEOTIDE SEQUENCE [LARGE SCALE GENOMIC DNA]</scope>
    <source>
        <strain evidence="1 2">DSM 45499</strain>
    </source>
</reference>
<organism evidence="1 2">
    <name type="scientific">Actinophytocola oryzae</name>
    <dbReference type="NCBI Taxonomy" id="502181"/>
    <lineage>
        <taxon>Bacteria</taxon>
        <taxon>Bacillati</taxon>
        <taxon>Actinomycetota</taxon>
        <taxon>Actinomycetes</taxon>
        <taxon>Pseudonocardiales</taxon>
        <taxon>Pseudonocardiaceae</taxon>
    </lineage>
</organism>
<protein>
    <submittedName>
        <fullName evidence="1">Uncharacterized protein</fullName>
    </submittedName>
</protein>
<gene>
    <name evidence="1" type="ORF">CLV71_122115</name>
</gene>
<dbReference type="AlphaFoldDB" id="A0A4R7UYV7"/>
<dbReference type="OrthoDB" id="7869604at2"/>